<organism evidence="1 2">
    <name type="scientific">Helicobacter jaachi</name>
    <dbReference type="NCBI Taxonomy" id="1677920"/>
    <lineage>
        <taxon>Bacteria</taxon>
        <taxon>Pseudomonadati</taxon>
        <taxon>Campylobacterota</taxon>
        <taxon>Epsilonproteobacteria</taxon>
        <taxon>Campylobacterales</taxon>
        <taxon>Helicobacteraceae</taxon>
        <taxon>Helicobacter</taxon>
    </lineage>
</organism>
<dbReference type="Gene3D" id="3.40.50.300">
    <property type="entry name" value="P-loop containing nucleotide triphosphate hydrolases"/>
    <property type="match status" value="1"/>
</dbReference>
<name>A0A4U8T762_9HELI</name>
<dbReference type="PANTHER" id="PTHR13696">
    <property type="entry name" value="P-LOOP CONTAINING NUCLEOSIDE TRIPHOSPHATE HYDROLASE"/>
    <property type="match status" value="1"/>
</dbReference>
<keyword evidence="2" id="KW-1185">Reference proteome</keyword>
<dbReference type="InterPro" id="IPR027417">
    <property type="entry name" value="P-loop_NTPase"/>
</dbReference>
<dbReference type="InterPro" id="IPR050678">
    <property type="entry name" value="DNA_Partitioning_ATPase"/>
</dbReference>
<accession>A0A4U8T762</accession>
<dbReference type="STRING" id="1677920.LS71_04215"/>
<proteinExistence type="predicted"/>
<dbReference type="PANTHER" id="PTHR13696:SF96">
    <property type="entry name" value="COBQ_COBB_MIND_PARA NUCLEOTIDE BINDING DOMAIN-CONTAINING PROTEIN"/>
    <property type="match status" value="1"/>
</dbReference>
<dbReference type="PIRSF" id="PIRSF009320">
    <property type="entry name" value="Nuc_binding_HP_1000"/>
    <property type="match status" value="1"/>
</dbReference>
<gene>
    <name evidence="1" type="ORF">LS71_008235</name>
</gene>
<protein>
    <submittedName>
        <fullName evidence="1">ParA family protein</fullName>
    </submittedName>
</protein>
<dbReference type="AlphaFoldDB" id="A0A4U8T762"/>
<reference evidence="1 2" key="1">
    <citation type="journal article" date="2014" name="Genome Announc.">
        <title>Draft genome sequences of eight enterohepatic helicobacter species isolated from both laboratory and wild rodents.</title>
        <authorList>
            <person name="Sheh A."/>
            <person name="Shen Z."/>
            <person name="Fox J.G."/>
        </authorList>
    </citation>
    <scope>NUCLEOTIDE SEQUENCE [LARGE SCALE GENOMIC DNA]</scope>
    <source>
        <strain evidence="1 2">MIT 09-6949</strain>
    </source>
</reference>
<evidence type="ECO:0000313" key="1">
    <source>
        <dbReference type="EMBL" id="TLD95385.1"/>
    </source>
</evidence>
<dbReference type="OrthoDB" id="13869at2"/>
<comment type="caution">
    <text evidence="1">The sequence shown here is derived from an EMBL/GenBank/DDBJ whole genome shotgun (WGS) entry which is preliminary data.</text>
</comment>
<dbReference type="SUPFAM" id="SSF52540">
    <property type="entry name" value="P-loop containing nucleoside triphosphate hydrolases"/>
    <property type="match status" value="1"/>
</dbReference>
<dbReference type="EMBL" id="JRPR02000009">
    <property type="protein sequence ID" value="TLD95385.1"/>
    <property type="molecule type" value="Genomic_DNA"/>
</dbReference>
<dbReference type="Proteomes" id="UP000029733">
    <property type="component" value="Unassembled WGS sequence"/>
</dbReference>
<dbReference type="CDD" id="cd02042">
    <property type="entry name" value="ParAB_family"/>
    <property type="match status" value="1"/>
</dbReference>
<sequence>MVITIANEKGGSGKSTIAINLAIKLLSFHQHILVMDTDPQRSIEAFTNIREEKFAQCENVKHFTHNNLYGNIAQSLKQSIPLYEHIIIDTRGADSVESRKAMLYADLLIIPTTPSQLDYDVLTNMFERVKEIKDVNEHLQIAIVMNKLPTNLFLTKEIVEFQNAINEANKELGSDDFKLLEHNLFDRIAYKRAIGEGLGITEYSDMKAKDEFGAFFEECLGQYLKAHKSA</sequence>
<dbReference type="RefSeq" id="WP_034354071.1">
    <property type="nucleotide sequence ID" value="NZ_JRPR02000009.1"/>
</dbReference>
<dbReference type="InterPro" id="IPR015223">
    <property type="entry name" value="MipZ"/>
</dbReference>
<dbReference type="Pfam" id="PF09140">
    <property type="entry name" value="MipZ"/>
    <property type="match status" value="1"/>
</dbReference>
<evidence type="ECO:0000313" key="2">
    <source>
        <dbReference type="Proteomes" id="UP000029733"/>
    </source>
</evidence>